<dbReference type="AlphaFoldDB" id="A0A8J9X8Q1"/>
<evidence type="ECO:0000256" key="1">
    <source>
        <dbReference type="SAM" id="MobiDB-lite"/>
    </source>
</evidence>
<gene>
    <name evidence="2" type="ORF">PTTT1_LOCUS32292</name>
</gene>
<organism evidence="2">
    <name type="scientific">Phaeodactylum tricornutum</name>
    <name type="common">Diatom</name>
    <dbReference type="NCBI Taxonomy" id="2850"/>
    <lineage>
        <taxon>Eukaryota</taxon>
        <taxon>Sar</taxon>
        <taxon>Stramenopiles</taxon>
        <taxon>Ochrophyta</taxon>
        <taxon>Bacillariophyta</taxon>
        <taxon>Bacillariophyceae</taxon>
        <taxon>Bacillariophycidae</taxon>
        <taxon>Naviculales</taxon>
        <taxon>Phaeodactylaceae</taxon>
        <taxon>Phaeodactylum</taxon>
    </lineage>
</organism>
<feature type="region of interest" description="Disordered" evidence="1">
    <location>
        <begin position="123"/>
        <end position="160"/>
    </location>
</feature>
<dbReference type="EMBL" id="OU594963">
    <property type="protein sequence ID" value="CAG9286427.1"/>
    <property type="molecule type" value="Genomic_DNA"/>
</dbReference>
<evidence type="ECO:0000313" key="2">
    <source>
        <dbReference type="EMBL" id="CAG9286427.1"/>
    </source>
</evidence>
<protein>
    <submittedName>
        <fullName evidence="2">Uncharacterized protein</fullName>
    </submittedName>
</protein>
<feature type="compositionally biased region" description="Low complexity" evidence="1">
    <location>
        <begin position="34"/>
        <end position="45"/>
    </location>
</feature>
<name>A0A8J9X8Q1_PHATR</name>
<proteinExistence type="predicted"/>
<reference evidence="2" key="1">
    <citation type="submission" date="2022-02" db="EMBL/GenBank/DDBJ databases">
        <authorList>
            <person name="Giguere J D."/>
        </authorList>
    </citation>
    <scope>NUCLEOTIDE SEQUENCE</scope>
    <source>
        <strain evidence="2">CCAP 1055/1</strain>
    </source>
</reference>
<sequence length="212" mass="23549">MNTDRETSSFQPVPFSVEASSQQSRTAGEDDPNSPRGSTSRSGGSWTILSSRASADIPLSVPQQFLPQYHSPASSALPIPDCDFDDWTEHSQPAADVALSSWQEEAHWMSFRNAVNVFVQKRGRRRSPNSISYSQYPDSQPTTRDVSQHQHDTDSDVSSLGQQLLQYGLNRTEISTNESPSNQPETRIQQALAQAEADELEFAELIKQNAQH</sequence>
<accession>A0A8J9X8Q1</accession>
<feature type="compositionally biased region" description="Polar residues" evidence="1">
    <location>
        <begin position="128"/>
        <end position="145"/>
    </location>
</feature>
<dbReference type="Proteomes" id="UP000836788">
    <property type="component" value="Chromosome 22"/>
</dbReference>
<feature type="region of interest" description="Disordered" evidence="1">
    <location>
        <begin position="1"/>
        <end position="49"/>
    </location>
</feature>